<reference evidence="7" key="1">
    <citation type="journal article" date="2013" name="Genome Announc.">
        <title>Draft Genome Sequence of Loktanella cinnabarina LL-001T, Isolated from Deep-Sea Floor Sediment.</title>
        <authorList>
            <person name="Nishi S."/>
            <person name="Tsubouchi T."/>
            <person name="Takaki Y."/>
            <person name="Koyanagi R."/>
            <person name="Satoh N."/>
            <person name="Maruyama T."/>
            <person name="Hatada Y."/>
        </authorList>
    </citation>
    <scope>NUCLEOTIDE SEQUENCE [LARGE SCALE GENOMIC DNA]</scope>
    <source>
        <strain evidence="7">LL-001</strain>
    </source>
</reference>
<dbReference type="Pfam" id="PF03741">
    <property type="entry name" value="TerC"/>
    <property type="match status" value="1"/>
</dbReference>
<comment type="caution">
    <text evidence="7">The sequence shown here is derived from an EMBL/GenBank/DDBJ whole genome shotgun (WGS) entry which is preliminary data.</text>
</comment>
<dbReference type="EMBL" id="BATB01000001">
    <property type="protein sequence ID" value="GAD54074.1"/>
    <property type="molecule type" value="Genomic_DNA"/>
</dbReference>
<dbReference type="eggNOG" id="COG0861">
    <property type="taxonomic scope" value="Bacteria"/>
</dbReference>
<evidence type="ECO:0000313" key="8">
    <source>
        <dbReference type="Proteomes" id="UP000016566"/>
    </source>
</evidence>
<protein>
    <submittedName>
        <fullName evidence="7">Integral membrane protein TerC</fullName>
    </submittedName>
</protein>
<keyword evidence="8" id="KW-1185">Reference proteome</keyword>
<dbReference type="STRING" id="1337093.MBELCI_0126"/>
<feature type="transmembrane region" description="Helical" evidence="6">
    <location>
        <begin position="126"/>
        <end position="153"/>
    </location>
</feature>
<evidence type="ECO:0000256" key="6">
    <source>
        <dbReference type="SAM" id="Phobius"/>
    </source>
</evidence>
<comment type="similarity">
    <text evidence="2">Belongs to the TerC family.</text>
</comment>
<feature type="transmembrane region" description="Helical" evidence="6">
    <location>
        <begin position="86"/>
        <end position="105"/>
    </location>
</feature>
<feature type="transmembrane region" description="Helical" evidence="6">
    <location>
        <begin position="191"/>
        <end position="210"/>
    </location>
</feature>
<comment type="subcellular location">
    <subcellularLocation>
        <location evidence="1">Membrane</location>
        <topology evidence="1">Multi-pass membrane protein</topology>
    </subcellularLocation>
</comment>
<proteinExistence type="inferred from homology"/>
<dbReference type="PANTHER" id="PTHR30238">
    <property type="entry name" value="MEMBRANE BOUND PREDICTED REDOX MODULATOR"/>
    <property type="match status" value="1"/>
</dbReference>
<dbReference type="Proteomes" id="UP000016566">
    <property type="component" value="Unassembled WGS sequence"/>
</dbReference>
<evidence type="ECO:0000313" key="7">
    <source>
        <dbReference type="EMBL" id="GAD54074.1"/>
    </source>
</evidence>
<evidence type="ECO:0000256" key="5">
    <source>
        <dbReference type="ARBA" id="ARBA00023136"/>
    </source>
</evidence>
<keyword evidence="3 6" id="KW-0812">Transmembrane</keyword>
<evidence type="ECO:0000256" key="2">
    <source>
        <dbReference type="ARBA" id="ARBA00007511"/>
    </source>
</evidence>
<feature type="transmembrane region" description="Helical" evidence="6">
    <location>
        <begin position="216"/>
        <end position="233"/>
    </location>
</feature>
<dbReference type="GO" id="GO:0016020">
    <property type="term" value="C:membrane"/>
    <property type="evidence" value="ECO:0007669"/>
    <property type="project" value="UniProtKB-SubCell"/>
</dbReference>
<evidence type="ECO:0000256" key="4">
    <source>
        <dbReference type="ARBA" id="ARBA00022989"/>
    </source>
</evidence>
<evidence type="ECO:0000256" key="1">
    <source>
        <dbReference type="ARBA" id="ARBA00004141"/>
    </source>
</evidence>
<feature type="transmembrane region" description="Helical" evidence="6">
    <location>
        <begin position="51"/>
        <end position="74"/>
    </location>
</feature>
<evidence type="ECO:0000256" key="3">
    <source>
        <dbReference type="ARBA" id="ARBA00022692"/>
    </source>
</evidence>
<feature type="transmembrane region" description="Helical" evidence="6">
    <location>
        <begin position="12"/>
        <end position="39"/>
    </location>
</feature>
<organism evidence="7 8">
    <name type="scientific">Limimaricola cinnabarinus LL-001</name>
    <dbReference type="NCBI Taxonomy" id="1337093"/>
    <lineage>
        <taxon>Bacteria</taxon>
        <taxon>Pseudomonadati</taxon>
        <taxon>Pseudomonadota</taxon>
        <taxon>Alphaproteobacteria</taxon>
        <taxon>Rhodobacterales</taxon>
        <taxon>Paracoccaceae</taxon>
        <taxon>Limimaricola</taxon>
    </lineage>
</organism>
<feature type="transmembrane region" description="Helical" evidence="6">
    <location>
        <begin position="159"/>
        <end position="179"/>
    </location>
</feature>
<keyword evidence="5 6" id="KW-0472">Membrane</keyword>
<keyword evidence="4 6" id="KW-1133">Transmembrane helix</keyword>
<sequence>MPFLELFSDPAVWASFLTLTILEIVLGVDNVIFISIAAARLPEAQRRRARVLGLAGALVLRIGLLFSIAWIVSLSEPFTTILGHPLSWRDVILLVGGAFLIYKAATEIFAEVEGDSHHAATPPPKVTFFGVITQIIVLDLVFSLDSVITAVGIADHIEVMIAAITIAILLMMVAATPIANFVEHHPSTKMLALAFLVMVGMSLGAEGLGFHIERGFIYAAMVFAGGVEALNLWRQKRRMRIRMAADKVLATQGERAGVMHQH</sequence>
<gene>
    <name evidence="7" type="ORF">MBELCI_0126</name>
</gene>
<accession>U3A8S3</accession>
<name>U3A8S3_9RHOB</name>
<dbReference type="InterPro" id="IPR005496">
    <property type="entry name" value="Integral_membrane_TerC"/>
</dbReference>
<dbReference type="AlphaFoldDB" id="U3A8S3"/>
<dbReference type="PANTHER" id="PTHR30238:SF4">
    <property type="entry name" value="SLL1022 PROTEIN"/>
    <property type="match status" value="1"/>
</dbReference>